<dbReference type="EMBL" id="JAGSGD010000001">
    <property type="protein sequence ID" value="MBR7621073.1"/>
    <property type="molecule type" value="Genomic_DNA"/>
</dbReference>
<comment type="caution">
    <text evidence="2">The sequence shown here is derived from an EMBL/GenBank/DDBJ whole genome shotgun (WGS) entry which is preliminary data.</text>
</comment>
<keyword evidence="2" id="KW-0808">Transferase</keyword>
<dbReference type="EC" id="2.4.-.-" evidence="2"/>
<dbReference type="InterPro" id="IPR055259">
    <property type="entry name" value="YkvP/CgeB_Glyco_trans-like"/>
</dbReference>
<protein>
    <submittedName>
        <fullName evidence="2">Glycosyltransferase</fullName>
        <ecNumber evidence="2">2.4.-.-</ecNumber>
    </submittedName>
</protein>
<dbReference type="RefSeq" id="WP_215341936.1">
    <property type="nucleotide sequence ID" value="NZ_JAGSGD010000001.1"/>
</dbReference>
<dbReference type="Pfam" id="PF13524">
    <property type="entry name" value="Glyco_trans_1_2"/>
    <property type="match status" value="1"/>
</dbReference>
<name>A0A941D5C2_9CAUL</name>
<dbReference type="Gene3D" id="3.40.50.2000">
    <property type="entry name" value="Glycogen Phosphorylase B"/>
    <property type="match status" value="1"/>
</dbReference>
<evidence type="ECO:0000313" key="3">
    <source>
        <dbReference type="Proteomes" id="UP000622580"/>
    </source>
</evidence>
<feature type="domain" description="Spore protein YkvP/CgeB glycosyl transferase-like" evidence="1">
    <location>
        <begin position="208"/>
        <end position="324"/>
    </location>
</feature>
<evidence type="ECO:0000313" key="2">
    <source>
        <dbReference type="EMBL" id="MBR7621073.1"/>
    </source>
</evidence>
<keyword evidence="2" id="KW-0328">Glycosyltransferase</keyword>
<dbReference type="Proteomes" id="UP000622580">
    <property type="component" value="Unassembled WGS sequence"/>
</dbReference>
<organism evidence="2 3">
    <name type="scientific">Phenylobacterium glaciei</name>
    <dbReference type="NCBI Taxonomy" id="2803784"/>
    <lineage>
        <taxon>Bacteria</taxon>
        <taxon>Pseudomonadati</taxon>
        <taxon>Pseudomonadota</taxon>
        <taxon>Alphaproteobacteria</taxon>
        <taxon>Caulobacterales</taxon>
        <taxon>Caulobacteraceae</taxon>
        <taxon>Phenylobacterium</taxon>
    </lineage>
</organism>
<gene>
    <name evidence="2" type="ORF">JKL49_16895</name>
</gene>
<evidence type="ECO:0000259" key="1">
    <source>
        <dbReference type="Pfam" id="PF13524"/>
    </source>
</evidence>
<dbReference type="AlphaFoldDB" id="A0A941D5C2"/>
<reference evidence="2" key="1">
    <citation type="submission" date="2021-04" db="EMBL/GenBank/DDBJ databases">
        <title>Draft genome assembly of strain Phenylobacterium sp. 20VBR1 using MiniION and Illumina platforms.</title>
        <authorList>
            <person name="Thomas F.A."/>
            <person name="Krishnan K.P."/>
            <person name="Sinha R.K."/>
        </authorList>
    </citation>
    <scope>NUCLEOTIDE SEQUENCE</scope>
    <source>
        <strain evidence="2">20VBR1</strain>
    </source>
</reference>
<sequence>MTAQDPTEGSHQPLRLHVAAFASTLLDIRGRLPSVALTSDPALESTFAQGLPIALPATPPGQPKVLVLQRPFYDTEERMLGDLTHILANGWVVVIDVDDHPDFIAEQQGRAKAPTDWPKFAHVHAVQTSTPALAQAFRTQNPEVKVFENAVFDLPPFPERSGSPSVFYGAVNRGSFPVQVAASLKNVLGDNPRTSFVVVHDRAVFDALPTKRKTFHPTLSYEAYLEVLAGCDINLSPLQGAPGEAYKSDAKFLDAARSGVLTIASPTVYADTIRDGETGLIASDLRDWDRQLRIALRNGDKRRAMARAAWDYVREERMFAQQAAERRDWYLSLWANREALTRDLLARAPALAARLKA</sequence>
<keyword evidence="3" id="KW-1185">Reference proteome</keyword>
<accession>A0A941D5C2</accession>
<dbReference type="GO" id="GO:0016757">
    <property type="term" value="F:glycosyltransferase activity"/>
    <property type="evidence" value="ECO:0007669"/>
    <property type="project" value="UniProtKB-KW"/>
</dbReference>
<proteinExistence type="predicted"/>
<dbReference type="SUPFAM" id="SSF53756">
    <property type="entry name" value="UDP-Glycosyltransferase/glycogen phosphorylase"/>
    <property type="match status" value="1"/>
</dbReference>